<evidence type="ECO:0000256" key="1">
    <source>
        <dbReference type="SAM" id="SignalP"/>
    </source>
</evidence>
<reference evidence="2" key="1">
    <citation type="submission" date="2015-11" db="EMBL/GenBank/DDBJ databases">
        <title>De novo transcriptome assembly of four potential Pierce s Disease insect vectors from Arizona vineyards.</title>
        <authorList>
            <person name="Tassone E.E."/>
        </authorList>
    </citation>
    <scope>NUCLEOTIDE SEQUENCE</scope>
</reference>
<evidence type="ECO:0008006" key="3">
    <source>
        <dbReference type="Google" id="ProtNLM"/>
    </source>
</evidence>
<sequence>MMKGSCLTILFFLAIVSLIESQEYYEDDTYSSIDELMEKKFFRNNVNSEIKDLQSMIYDATEKIRLLARDNFNGIYNRAINALNGVLDALSKRLQNLTSSYR</sequence>
<organism evidence="2">
    <name type="scientific">Graphocephala atropunctata</name>
    <dbReference type="NCBI Taxonomy" id="36148"/>
    <lineage>
        <taxon>Eukaryota</taxon>
        <taxon>Metazoa</taxon>
        <taxon>Ecdysozoa</taxon>
        <taxon>Arthropoda</taxon>
        <taxon>Hexapoda</taxon>
        <taxon>Insecta</taxon>
        <taxon>Pterygota</taxon>
        <taxon>Neoptera</taxon>
        <taxon>Paraneoptera</taxon>
        <taxon>Hemiptera</taxon>
        <taxon>Auchenorrhyncha</taxon>
        <taxon>Membracoidea</taxon>
        <taxon>Cicadellidae</taxon>
        <taxon>Cicadellinae</taxon>
        <taxon>Cicadellini</taxon>
        <taxon>Graphocephala</taxon>
    </lineage>
</organism>
<gene>
    <name evidence="2" type="ORF">g.16271</name>
</gene>
<evidence type="ECO:0000313" key="2">
    <source>
        <dbReference type="EMBL" id="JAT35321.1"/>
    </source>
</evidence>
<dbReference type="AlphaFoldDB" id="A0A1B6MHF3"/>
<dbReference type="EMBL" id="GEBQ01004656">
    <property type="protein sequence ID" value="JAT35321.1"/>
    <property type="molecule type" value="Transcribed_RNA"/>
</dbReference>
<proteinExistence type="predicted"/>
<protein>
    <recommendedName>
        <fullName evidence="3">SXP/RAL-2 family protein Ani s 5-like cation-binding domain-containing protein</fullName>
    </recommendedName>
</protein>
<keyword evidence="1" id="KW-0732">Signal</keyword>
<feature type="signal peptide" evidence="1">
    <location>
        <begin position="1"/>
        <end position="21"/>
    </location>
</feature>
<feature type="chain" id="PRO_5008588170" description="SXP/RAL-2 family protein Ani s 5-like cation-binding domain-containing protein" evidence="1">
    <location>
        <begin position="22"/>
        <end position="102"/>
    </location>
</feature>
<accession>A0A1B6MHF3</accession>
<name>A0A1B6MHF3_9HEMI</name>